<keyword evidence="2" id="KW-0560">Oxidoreductase</keyword>
<dbReference type="InterPro" id="IPR051785">
    <property type="entry name" value="MMCE/EMCE_epimerase"/>
</dbReference>
<reference evidence="3" key="1">
    <citation type="submission" date="2015-12" db="EMBL/GenBank/DDBJ databases">
        <title>Complete genome sequences of two moderately thermophilic Paenibacillus species.</title>
        <authorList>
            <person name="Butler R.III."/>
            <person name="Wang J."/>
            <person name="Stark B.C."/>
            <person name="Pombert J.-F."/>
        </authorList>
    </citation>
    <scope>NUCLEOTIDE SEQUENCE [LARGE SCALE GENOMIC DNA]</scope>
    <source>
        <strain evidence="3">32O-Y</strain>
    </source>
</reference>
<dbReference type="InterPro" id="IPR037523">
    <property type="entry name" value="VOC_core"/>
</dbReference>
<evidence type="ECO:0000313" key="2">
    <source>
        <dbReference type="EMBL" id="ALS20576.1"/>
    </source>
</evidence>
<dbReference type="GO" id="GO:0046872">
    <property type="term" value="F:metal ion binding"/>
    <property type="evidence" value="ECO:0007669"/>
    <property type="project" value="UniProtKB-KW"/>
</dbReference>
<dbReference type="AlphaFoldDB" id="A0A0U2M0W3"/>
<gene>
    <name evidence="2" type="ORF">IJ22_01840</name>
</gene>
<dbReference type="PATRIC" id="fig|162209.4.peg.188"/>
<dbReference type="GO" id="GO:0004493">
    <property type="term" value="F:methylmalonyl-CoA epimerase activity"/>
    <property type="evidence" value="ECO:0007669"/>
    <property type="project" value="TreeGrafter"/>
</dbReference>
<sequence>MIKKAEHVAIIVTDLERSIAYYRDMFGYKLRLKGQNPVREMAFLYHENQPGFEIELIQDREPQGDYSVKGIVNHLAFTVDNMEEAMNYYRQKGIQFNSEQPQPAPDGGKTIFFYGPDRELLQFVQRNTGTGVEG</sequence>
<dbReference type="InterPro" id="IPR029068">
    <property type="entry name" value="Glyas_Bleomycin-R_OHBP_Dase"/>
</dbReference>
<dbReference type="PANTHER" id="PTHR43048">
    <property type="entry name" value="METHYLMALONYL-COA EPIMERASE"/>
    <property type="match status" value="1"/>
</dbReference>
<keyword evidence="2" id="KW-0223">Dioxygenase</keyword>
<dbReference type="EMBL" id="CP013652">
    <property type="protein sequence ID" value="ALS20576.1"/>
    <property type="molecule type" value="Genomic_DNA"/>
</dbReference>
<proteinExistence type="predicted"/>
<keyword evidence="3" id="KW-1185">Reference proteome</keyword>
<dbReference type="PANTHER" id="PTHR43048:SF3">
    <property type="entry name" value="METHYLMALONYL-COA EPIMERASE, MITOCHONDRIAL"/>
    <property type="match status" value="1"/>
</dbReference>
<protein>
    <submittedName>
        <fullName evidence="2">Glyoxalase/bleomycin resistance protein/dihydroxybiphenyl dioxygenase</fullName>
    </submittedName>
</protein>
<name>A0A0U2M0W3_9BACL</name>
<accession>A0A0U2M0W3</accession>
<dbReference type="RefSeq" id="WP_062406535.1">
    <property type="nucleotide sequence ID" value="NZ_BJCS01000008.1"/>
</dbReference>
<dbReference type="KEGG" id="pnp:IJ22_01840"/>
<evidence type="ECO:0000313" key="3">
    <source>
        <dbReference type="Proteomes" id="UP000061660"/>
    </source>
</evidence>
<evidence type="ECO:0000256" key="1">
    <source>
        <dbReference type="ARBA" id="ARBA00022723"/>
    </source>
</evidence>
<organism evidence="2 3">
    <name type="scientific">Paenibacillus naphthalenovorans</name>
    <dbReference type="NCBI Taxonomy" id="162209"/>
    <lineage>
        <taxon>Bacteria</taxon>
        <taxon>Bacillati</taxon>
        <taxon>Bacillota</taxon>
        <taxon>Bacilli</taxon>
        <taxon>Bacillales</taxon>
        <taxon>Paenibacillaceae</taxon>
        <taxon>Paenibacillus</taxon>
    </lineage>
</organism>
<dbReference type="PROSITE" id="PS51819">
    <property type="entry name" value="VOC"/>
    <property type="match status" value="1"/>
</dbReference>
<dbReference type="GO" id="GO:0046491">
    <property type="term" value="P:L-methylmalonyl-CoA metabolic process"/>
    <property type="evidence" value="ECO:0007669"/>
    <property type="project" value="TreeGrafter"/>
</dbReference>
<reference evidence="2 3" key="2">
    <citation type="journal article" date="2016" name="Genome Announc.">
        <title>Complete Genome Sequences of Two Interactive Moderate Thermophiles, Paenibacillus napthalenovorans 32O-Y and Paenibacillus sp. 32O-W.</title>
        <authorList>
            <person name="Butler R.R.III."/>
            <person name="Wang J."/>
            <person name="Stark B.C."/>
            <person name="Pombert J.F."/>
        </authorList>
    </citation>
    <scope>NUCLEOTIDE SEQUENCE [LARGE SCALE GENOMIC DNA]</scope>
    <source>
        <strain evidence="2 3">32O-Y</strain>
    </source>
</reference>
<keyword evidence="1" id="KW-0479">Metal-binding</keyword>
<dbReference type="OrthoDB" id="375220at2"/>
<dbReference type="Proteomes" id="UP000061660">
    <property type="component" value="Chromosome"/>
</dbReference>
<dbReference type="SUPFAM" id="SSF54593">
    <property type="entry name" value="Glyoxalase/Bleomycin resistance protein/Dihydroxybiphenyl dioxygenase"/>
    <property type="match status" value="1"/>
</dbReference>
<dbReference type="GO" id="GO:0051213">
    <property type="term" value="F:dioxygenase activity"/>
    <property type="evidence" value="ECO:0007669"/>
    <property type="project" value="UniProtKB-KW"/>
</dbReference>
<dbReference type="Pfam" id="PF13669">
    <property type="entry name" value="Glyoxalase_4"/>
    <property type="match status" value="1"/>
</dbReference>
<dbReference type="STRING" id="162209.IJ22_01840"/>
<dbReference type="Gene3D" id="3.10.180.10">
    <property type="entry name" value="2,3-Dihydroxybiphenyl 1,2-Dioxygenase, domain 1"/>
    <property type="match status" value="1"/>
</dbReference>